<proteinExistence type="predicted"/>
<evidence type="ECO:0000313" key="1">
    <source>
        <dbReference type="EMBL" id="RBP37587.1"/>
    </source>
</evidence>
<name>A0A366H7S7_9BURK</name>
<dbReference type="EMBL" id="QNRQ01000009">
    <property type="protein sequence ID" value="RBP37587.1"/>
    <property type="molecule type" value="Genomic_DNA"/>
</dbReference>
<organism evidence="1 2">
    <name type="scientific">Eoetvoesiella caeni</name>
    <dbReference type="NCBI Taxonomy" id="645616"/>
    <lineage>
        <taxon>Bacteria</taxon>
        <taxon>Pseudomonadati</taxon>
        <taxon>Pseudomonadota</taxon>
        <taxon>Betaproteobacteria</taxon>
        <taxon>Burkholderiales</taxon>
        <taxon>Alcaligenaceae</taxon>
        <taxon>Eoetvoesiella</taxon>
    </lineage>
</organism>
<dbReference type="Proteomes" id="UP000253628">
    <property type="component" value="Unassembled WGS sequence"/>
</dbReference>
<protein>
    <submittedName>
        <fullName evidence="1">Uncharacterized protein</fullName>
    </submittedName>
</protein>
<dbReference type="AlphaFoldDB" id="A0A366H7S7"/>
<accession>A0A366H7S7</accession>
<gene>
    <name evidence="1" type="ORF">DFR37_109153</name>
</gene>
<sequence length="66" mass="7725">MAYDLVDWKQAPTLARWWAIDANGTAYWHCEPNIAPFTDFWMTDQIEAPHFGYAGDWKESLTERST</sequence>
<dbReference type="RefSeq" id="WP_113934275.1">
    <property type="nucleotide sequence ID" value="NZ_JACCEU010000006.1"/>
</dbReference>
<comment type="caution">
    <text evidence="1">The sequence shown here is derived from an EMBL/GenBank/DDBJ whole genome shotgun (WGS) entry which is preliminary data.</text>
</comment>
<evidence type="ECO:0000313" key="2">
    <source>
        <dbReference type="Proteomes" id="UP000253628"/>
    </source>
</evidence>
<dbReference type="OrthoDB" id="3078375at2"/>
<reference evidence="1 2" key="1">
    <citation type="submission" date="2018-06" db="EMBL/GenBank/DDBJ databases">
        <title>Genomic Encyclopedia of Type Strains, Phase IV (KMG-IV): sequencing the most valuable type-strain genomes for metagenomic binning, comparative biology and taxonomic classification.</title>
        <authorList>
            <person name="Goeker M."/>
        </authorList>
    </citation>
    <scope>NUCLEOTIDE SEQUENCE [LARGE SCALE GENOMIC DNA]</scope>
    <source>
        <strain evidence="1 2">DSM 25520</strain>
    </source>
</reference>
<keyword evidence="2" id="KW-1185">Reference proteome</keyword>